<dbReference type="SMART" id="SM01086">
    <property type="entry name" value="ClpB_D2-small"/>
    <property type="match status" value="1"/>
</dbReference>
<gene>
    <name evidence="4" type="ORF">UFOPK4401_00770</name>
</gene>
<dbReference type="EMBL" id="CAFBRB010000074">
    <property type="protein sequence ID" value="CAB5075417.1"/>
    <property type="molecule type" value="Genomic_DNA"/>
</dbReference>
<dbReference type="GO" id="GO:0005737">
    <property type="term" value="C:cytoplasm"/>
    <property type="evidence" value="ECO:0007669"/>
    <property type="project" value="TreeGrafter"/>
</dbReference>
<feature type="domain" description="Clp ATPase C-terminal" evidence="3">
    <location>
        <begin position="30"/>
        <end position="123"/>
    </location>
</feature>
<dbReference type="InterPro" id="IPR027417">
    <property type="entry name" value="P-loop_NTPase"/>
</dbReference>
<proteinExistence type="predicted"/>
<evidence type="ECO:0000259" key="3">
    <source>
        <dbReference type="SMART" id="SM01086"/>
    </source>
</evidence>
<dbReference type="AlphaFoldDB" id="A0A6J7VHB9"/>
<keyword evidence="1" id="KW-0547">Nucleotide-binding</keyword>
<dbReference type="Gene3D" id="1.10.8.60">
    <property type="match status" value="1"/>
</dbReference>
<dbReference type="GO" id="GO:0005524">
    <property type="term" value="F:ATP binding"/>
    <property type="evidence" value="ECO:0007669"/>
    <property type="project" value="UniProtKB-KW"/>
</dbReference>
<accession>A0A6J7VHB9</accession>
<evidence type="ECO:0000313" key="4">
    <source>
        <dbReference type="EMBL" id="CAB5075417.1"/>
    </source>
</evidence>
<dbReference type="InterPro" id="IPR050130">
    <property type="entry name" value="ClpA_ClpB"/>
</dbReference>
<dbReference type="Gene3D" id="3.40.50.300">
    <property type="entry name" value="P-loop containing nucleotide triphosphate hydrolases"/>
    <property type="match status" value="1"/>
</dbReference>
<sequence>MKGKVGDELKTHFRPEFLNRIDDIIVFHQLTKLEIIQIVDLMITNLDDRLKAKDMGIELTPAAKELLAARGYDPLMGARPLRRTIQREIEDNLSEKILFGDLKAGEIIVVDVEGEGAEAKFTFAGSPKALMPDTPGDLTEAPTA</sequence>
<evidence type="ECO:0000256" key="1">
    <source>
        <dbReference type="ARBA" id="ARBA00022741"/>
    </source>
</evidence>
<dbReference type="PANTHER" id="PTHR11638:SF18">
    <property type="entry name" value="HEAT SHOCK PROTEIN 104"/>
    <property type="match status" value="1"/>
</dbReference>
<dbReference type="PANTHER" id="PTHR11638">
    <property type="entry name" value="ATP-DEPENDENT CLP PROTEASE"/>
    <property type="match status" value="1"/>
</dbReference>
<dbReference type="SUPFAM" id="SSF52540">
    <property type="entry name" value="P-loop containing nucleoside triphosphate hydrolases"/>
    <property type="match status" value="1"/>
</dbReference>
<keyword evidence="2" id="KW-0067">ATP-binding</keyword>
<name>A0A6J7VHB9_9ZZZZ</name>
<dbReference type="Pfam" id="PF10431">
    <property type="entry name" value="ClpB_D2-small"/>
    <property type="match status" value="1"/>
</dbReference>
<evidence type="ECO:0000256" key="2">
    <source>
        <dbReference type="ARBA" id="ARBA00022840"/>
    </source>
</evidence>
<reference evidence="4" key="1">
    <citation type="submission" date="2020-05" db="EMBL/GenBank/DDBJ databases">
        <authorList>
            <person name="Chiriac C."/>
            <person name="Salcher M."/>
            <person name="Ghai R."/>
            <person name="Kavagutti S V."/>
        </authorList>
    </citation>
    <scope>NUCLEOTIDE SEQUENCE</scope>
</reference>
<protein>
    <submittedName>
        <fullName evidence="4">Unannotated protein</fullName>
    </submittedName>
</protein>
<dbReference type="GO" id="GO:0034605">
    <property type="term" value="P:cellular response to heat"/>
    <property type="evidence" value="ECO:0007669"/>
    <property type="project" value="TreeGrafter"/>
</dbReference>
<dbReference type="GO" id="GO:0016887">
    <property type="term" value="F:ATP hydrolysis activity"/>
    <property type="evidence" value="ECO:0007669"/>
    <property type="project" value="TreeGrafter"/>
</dbReference>
<dbReference type="InterPro" id="IPR019489">
    <property type="entry name" value="Clp_ATPase_C"/>
</dbReference>
<dbReference type="FunFam" id="1.10.8.60:FF:000017">
    <property type="entry name" value="ATP-dependent chaperone ClpB"/>
    <property type="match status" value="1"/>
</dbReference>
<organism evidence="4">
    <name type="scientific">freshwater metagenome</name>
    <dbReference type="NCBI Taxonomy" id="449393"/>
    <lineage>
        <taxon>unclassified sequences</taxon>
        <taxon>metagenomes</taxon>
        <taxon>ecological metagenomes</taxon>
    </lineage>
</organism>